<organism evidence="14 15">
    <name type="scientific">Pelagibacter ubique (strain HTCC1062)</name>
    <dbReference type="NCBI Taxonomy" id="335992"/>
    <lineage>
        <taxon>Bacteria</taxon>
        <taxon>Pseudomonadati</taxon>
        <taxon>Pseudomonadota</taxon>
        <taxon>Alphaproteobacteria</taxon>
        <taxon>Candidatus Pelagibacterales</taxon>
        <taxon>Candidatus Pelagibacteraceae</taxon>
        <taxon>Candidatus Pelagibacter</taxon>
    </lineage>
</organism>
<dbReference type="EMBL" id="CP000084">
    <property type="protein sequence ID" value="AAZ21191.1"/>
    <property type="molecule type" value="Genomic_DNA"/>
</dbReference>
<dbReference type="eggNOG" id="COG0576">
    <property type="taxonomic scope" value="Bacteria"/>
</dbReference>
<feature type="region of interest" description="Disordered" evidence="13">
    <location>
        <begin position="126"/>
        <end position="150"/>
    </location>
</feature>
<dbReference type="GO" id="GO:0042803">
    <property type="term" value="F:protein homodimerization activity"/>
    <property type="evidence" value="ECO:0007669"/>
    <property type="project" value="InterPro"/>
</dbReference>
<evidence type="ECO:0000256" key="5">
    <source>
        <dbReference type="ARBA" id="ARBA00023016"/>
    </source>
</evidence>
<sequence>MENQRRRFEKEKDDAFDYGGFSFAKEALNLIDNLERSKQILESDEVLKDTEALKKTLEHFEIISKDMVSIFSKNGITPVVSIGKKLDPNQHQAMMEIDDDQKEPGTIVQEIQKGFMMKDRLLRPALVGVSKKTKTPDDQKSEENKENSDN</sequence>
<dbReference type="AlphaFoldDB" id="Q4FNP8"/>
<dbReference type="PANTHER" id="PTHR21237:SF40">
    <property type="entry name" value="CELL CYCLE AND APOPTOSIS REGULATOR PROTEIN 2"/>
    <property type="match status" value="1"/>
</dbReference>
<evidence type="ECO:0000256" key="7">
    <source>
        <dbReference type="ARBA" id="ARBA00053401"/>
    </source>
</evidence>
<dbReference type="Pfam" id="PF01025">
    <property type="entry name" value="GrpE"/>
    <property type="match status" value="1"/>
</dbReference>
<dbReference type="InterPro" id="IPR000740">
    <property type="entry name" value="GrpE"/>
</dbReference>
<protein>
    <recommendedName>
        <fullName evidence="8 10">Protein GrpE</fullName>
    </recommendedName>
    <alternativeName>
        <fullName evidence="9 10">HSP-70 cofactor</fullName>
    </alternativeName>
</protein>
<dbReference type="Gene3D" id="2.30.22.10">
    <property type="entry name" value="Head domain of nucleotide exchange factor GrpE"/>
    <property type="match status" value="1"/>
</dbReference>
<dbReference type="Proteomes" id="UP000002528">
    <property type="component" value="Chromosome"/>
</dbReference>
<accession>Q4FNP8</accession>
<dbReference type="PROSITE" id="PS01071">
    <property type="entry name" value="GRPE"/>
    <property type="match status" value="1"/>
</dbReference>
<evidence type="ECO:0000256" key="8">
    <source>
        <dbReference type="ARBA" id="ARBA00072274"/>
    </source>
</evidence>
<gene>
    <name evidence="10 14" type="primary">grpE</name>
    <name evidence="14" type="ordered locus">SAR11_0369</name>
</gene>
<feature type="compositionally biased region" description="Basic and acidic residues" evidence="13">
    <location>
        <begin position="134"/>
        <end position="150"/>
    </location>
</feature>
<evidence type="ECO:0000256" key="10">
    <source>
        <dbReference type="HAMAP-Rule" id="MF_01151"/>
    </source>
</evidence>
<evidence type="ECO:0000256" key="13">
    <source>
        <dbReference type="SAM" id="MobiDB-lite"/>
    </source>
</evidence>
<comment type="function">
    <text evidence="7 10 11">Participates actively in the response to hyperosmotic and heat shock by preventing the aggregation of stress-denatured proteins, in association with DnaK and GrpE. It is the nucleotide exchange factor for DnaK and may function as a thermosensor. Unfolded proteins bind initially to DnaJ; upon interaction with the DnaJ-bound protein, DnaK hydrolyzes its bound ATP, resulting in the formation of a stable complex. GrpE releases ADP from DnaK; ATP binding to DnaK triggers the release of the substrate protein, thus completing the reaction cycle. Several rounds of ATP-dependent interactions between DnaJ, DnaK and GrpE are required for fully efficient folding.</text>
</comment>
<dbReference type="InterPro" id="IPR013805">
    <property type="entry name" value="GrpE_CC"/>
</dbReference>
<evidence type="ECO:0000256" key="4">
    <source>
        <dbReference type="ARBA" id="ARBA00022490"/>
    </source>
</evidence>
<dbReference type="InterPro" id="IPR009012">
    <property type="entry name" value="GrpE_head"/>
</dbReference>
<dbReference type="STRING" id="335992.SAR11_0369"/>
<keyword evidence="15" id="KW-1185">Reference proteome</keyword>
<dbReference type="SUPFAM" id="SSF51064">
    <property type="entry name" value="Head domain of nucleotide exchange factor GrpE"/>
    <property type="match status" value="1"/>
</dbReference>
<evidence type="ECO:0000256" key="2">
    <source>
        <dbReference type="ARBA" id="ARBA00009054"/>
    </source>
</evidence>
<keyword evidence="4 10" id="KW-0963">Cytoplasm</keyword>
<proteinExistence type="inferred from homology"/>
<keyword evidence="6 10" id="KW-0143">Chaperone</keyword>
<dbReference type="SUPFAM" id="SSF58014">
    <property type="entry name" value="Coiled-coil domain of nucleotide exchange factor GrpE"/>
    <property type="match status" value="1"/>
</dbReference>
<name>Q4FNP8_PELUB</name>
<evidence type="ECO:0000256" key="3">
    <source>
        <dbReference type="ARBA" id="ARBA00011738"/>
    </source>
</evidence>
<dbReference type="CDD" id="cd00446">
    <property type="entry name" value="GrpE"/>
    <property type="match status" value="1"/>
</dbReference>
<evidence type="ECO:0000256" key="9">
    <source>
        <dbReference type="ARBA" id="ARBA00076414"/>
    </source>
</evidence>
<dbReference type="HOGENOM" id="CLU_057217_6_2_5"/>
<dbReference type="GO" id="GO:0051087">
    <property type="term" value="F:protein-folding chaperone binding"/>
    <property type="evidence" value="ECO:0007669"/>
    <property type="project" value="InterPro"/>
</dbReference>
<evidence type="ECO:0000256" key="12">
    <source>
        <dbReference type="RuleBase" id="RU004478"/>
    </source>
</evidence>
<keyword evidence="5 10" id="KW-0346">Stress response</keyword>
<dbReference type="HAMAP" id="MF_01151">
    <property type="entry name" value="GrpE"/>
    <property type="match status" value="1"/>
</dbReference>
<dbReference type="GO" id="GO:0000774">
    <property type="term" value="F:adenyl-nucleotide exchange factor activity"/>
    <property type="evidence" value="ECO:0007669"/>
    <property type="project" value="InterPro"/>
</dbReference>
<comment type="subcellular location">
    <subcellularLocation>
        <location evidence="1 10">Cytoplasm</location>
    </subcellularLocation>
</comment>
<dbReference type="GO" id="GO:0051082">
    <property type="term" value="F:unfolded protein binding"/>
    <property type="evidence" value="ECO:0007669"/>
    <property type="project" value="TreeGrafter"/>
</dbReference>
<reference evidence="14 15" key="1">
    <citation type="journal article" date="2005" name="Science">
        <title>Genome streamlining in a cosmopolitan oceanic bacterium.</title>
        <authorList>
            <person name="Giovannoni S.J."/>
            <person name="Tripp H.J."/>
            <person name="Givan S."/>
            <person name="Podar M."/>
            <person name="Vergin K.L."/>
            <person name="Baptista D."/>
            <person name="Bibbs L."/>
            <person name="Eads J."/>
            <person name="Richardson T.H."/>
            <person name="Noordewier M."/>
            <person name="Rappe M.S."/>
            <person name="Short J.M."/>
            <person name="Carrington J.C."/>
            <person name="Mathur E.J."/>
        </authorList>
    </citation>
    <scope>NUCLEOTIDE SEQUENCE [LARGE SCALE GENOMIC DNA]</scope>
    <source>
        <strain evidence="14 15">HTCC1062</strain>
    </source>
</reference>
<evidence type="ECO:0000313" key="15">
    <source>
        <dbReference type="Proteomes" id="UP000002528"/>
    </source>
</evidence>
<dbReference type="GO" id="GO:0005737">
    <property type="term" value="C:cytoplasm"/>
    <property type="evidence" value="ECO:0007669"/>
    <property type="project" value="UniProtKB-SubCell"/>
</dbReference>
<dbReference type="Gene3D" id="3.90.20.20">
    <property type="match status" value="1"/>
</dbReference>
<evidence type="ECO:0000256" key="11">
    <source>
        <dbReference type="RuleBase" id="RU000639"/>
    </source>
</evidence>
<dbReference type="PANTHER" id="PTHR21237">
    <property type="entry name" value="GRPE PROTEIN"/>
    <property type="match status" value="1"/>
</dbReference>
<dbReference type="FunFam" id="2.30.22.10:FF:000001">
    <property type="entry name" value="Protein GrpE"/>
    <property type="match status" value="1"/>
</dbReference>
<comment type="subunit">
    <text evidence="3 10">Homodimer.</text>
</comment>
<evidence type="ECO:0000256" key="1">
    <source>
        <dbReference type="ARBA" id="ARBA00004496"/>
    </source>
</evidence>
<evidence type="ECO:0000256" key="6">
    <source>
        <dbReference type="ARBA" id="ARBA00023186"/>
    </source>
</evidence>
<comment type="similarity">
    <text evidence="2 10 12">Belongs to the GrpE family.</text>
</comment>
<evidence type="ECO:0000313" key="14">
    <source>
        <dbReference type="EMBL" id="AAZ21191.1"/>
    </source>
</evidence>
<dbReference type="PRINTS" id="PR00773">
    <property type="entry name" value="GRPEPROTEIN"/>
</dbReference>
<dbReference type="KEGG" id="pub:SAR11_0369"/>
<dbReference type="GO" id="GO:0006457">
    <property type="term" value="P:protein folding"/>
    <property type="evidence" value="ECO:0007669"/>
    <property type="project" value="InterPro"/>
</dbReference>